<keyword evidence="4" id="KW-0067">ATP-binding</keyword>
<accession>A0A199VF04</accession>
<comment type="caution">
    <text evidence="6">The sequence shown here is derived from an EMBL/GenBank/DDBJ whole genome shotgun (WGS) entry which is preliminary data.</text>
</comment>
<evidence type="ECO:0000256" key="4">
    <source>
        <dbReference type="ARBA" id="ARBA00022840"/>
    </source>
</evidence>
<dbReference type="Pfam" id="PF07714">
    <property type="entry name" value="PK_Tyr_Ser-Thr"/>
    <property type="match status" value="1"/>
</dbReference>
<evidence type="ECO:0000313" key="7">
    <source>
        <dbReference type="Proteomes" id="UP000092600"/>
    </source>
</evidence>
<keyword evidence="6" id="KW-0675">Receptor</keyword>
<dbReference type="EMBL" id="LSRQ01002095">
    <property type="protein sequence ID" value="OAY75456.1"/>
    <property type="molecule type" value="Genomic_DNA"/>
</dbReference>
<dbReference type="AlphaFoldDB" id="A0A199VF04"/>
<evidence type="ECO:0000256" key="2">
    <source>
        <dbReference type="ARBA" id="ARBA00022741"/>
    </source>
</evidence>
<feature type="domain" description="Protein kinase" evidence="5">
    <location>
        <begin position="1"/>
        <end position="162"/>
    </location>
</feature>
<evidence type="ECO:0000256" key="1">
    <source>
        <dbReference type="ARBA" id="ARBA00022679"/>
    </source>
</evidence>
<proteinExistence type="predicted"/>
<protein>
    <submittedName>
        <fullName evidence="6">Cysteine-rich receptor-like protein kinase 42</fullName>
    </submittedName>
</protein>
<reference evidence="6 7" key="1">
    <citation type="journal article" date="2016" name="DNA Res.">
        <title>The draft genome of MD-2 pineapple using hybrid error correction of long reads.</title>
        <authorList>
            <person name="Redwan R.M."/>
            <person name="Saidin A."/>
            <person name="Kumar S.V."/>
        </authorList>
    </citation>
    <scope>NUCLEOTIDE SEQUENCE [LARGE SCALE GENOMIC DNA]</scope>
    <source>
        <strain evidence="7">cv. MD2</strain>
        <tissue evidence="6">Leaf</tissue>
    </source>
</reference>
<dbReference type="InterPro" id="IPR001245">
    <property type="entry name" value="Ser-Thr/Tyr_kinase_cat_dom"/>
</dbReference>
<dbReference type="GO" id="GO:0004672">
    <property type="term" value="F:protein kinase activity"/>
    <property type="evidence" value="ECO:0007669"/>
    <property type="project" value="InterPro"/>
</dbReference>
<dbReference type="PROSITE" id="PS50011">
    <property type="entry name" value="PROTEIN_KINASE_DOM"/>
    <property type="match status" value="1"/>
</dbReference>
<dbReference type="SUPFAM" id="SSF56112">
    <property type="entry name" value="Protein kinase-like (PK-like)"/>
    <property type="match status" value="1"/>
</dbReference>
<dbReference type="Proteomes" id="UP000092600">
    <property type="component" value="Unassembled WGS sequence"/>
</dbReference>
<name>A0A199VF04_ANACO</name>
<keyword evidence="1" id="KW-0808">Transferase</keyword>
<evidence type="ECO:0000256" key="3">
    <source>
        <dbReference type="ARBA" id="ARBA00022777"/>
    </source>
</evidence>
<evidence type="ECO:0000313" key="6">
    <source>
        <dbReference type="EMBL" id="OAY75456.1"/>
    </source>
</evidence>
<gene>
    <name evidence="6" type="ORF">ACMD2_20709</name>
</gene>
<dbReference type="STRING" id="4615.A0A199VF04"/>
<dbReference type="GO" id="GO:0005524">
    <property type="term" value="F:ATP binding"/>
    <property type="evidence" value="ECO:0007669"/>
    <property type="project" value="UniProtKB-KW"/>
</dbReference>
<dbReference type="InterPro" id="IPR052059">
    <property type="entry name" value="CR_Ser/Thr_kinase"/>
</dbReference>
<dbReference type="Gene3D" id="1.10.510.10">
    <property type="entry name" value="Transferase(Phosphotransferase) domain 1"/>
    <property type="match status" value="1"/>
</dbReference>
<keyword evidence="2" id="KW-0547">Nucleotide-binding</keyword>
<organism evidence="6 7">
    <name type="scientific">Ananas comosus</name>
    <name type="common">Pineapple</name>
    <name type="synonym">Ananas ananas</name>
    <dbReference type="NCBI Taxonomy" id="4615"/>
    <lineage>
        <taxon>Eukaryota</taxon>
        <taxon>Viridiplantae</taxon>
        <taxon>Streptophyta</taxon>
        <taxon>Embryophyta</taxon>
        <taxon>Tracheophyta</taxon>
        <taxon>Spermatophyta</taxon>
        <taxon>Magnoliopsida</taxon>
        <taxon>Liliopsida</taxon>
        <taxon>Poales</taxon>
        <taxon>Bromeliaceae</taxon>
        <taxon>Bromelioideae</taxon>
        <taxon>Ananas</taxon>
    </lineage>
</organism>
<evidence type="ECO:0000259" key="5">
    <source>
        <dbReference type="PROSITE" id="PS50011"/>
    </source>
</evidence>
<keyword evidence="3 6" id="KW-0418">Kinase</keyword>
<dbReference type="PANTHER" id="PTHR47973">
    <property type="entry name" value="CYSTEINE-RICH RECEPTOR-LIKE PROTEIN KINASE 3"/>
    <property type="match status" value="1"/>
</dbReference>
<dbReference type="InterPro" id="IPR011009">
    <property type="entry name" value="Kinase-like_dom_sf"/>
</dbReference>
<dbReference type="InterPro" id="IPR000719">
    <property type="entry name" value="Prot_kinase_dom"/>
</dbReference>
<sequence>MQHRRAESLLVYEFLCNTAWIASYSILSREMYWIGRSDSRLLSGQRRGYLISIMHLNGYMAPEYIVHGQLTEKADIYSYGILVLEIVTGRKNNNSVDDSPEGQSLMSQIWRQFKSRTPIEMLDPCLRNRCSDEEALKVFQVGLLCSQASPNLRPPMWKVWRC</sequence>